<feature type="compositionally biased region" description="Basic and acidic residues" evidence="1">
    <location>
        <begin position="105"/>
        <end position="124"/>
    </location>
</feature>
<sequence length="263" mass="28872">MKGRNKRNETKRHPPVLLAGPILCSVCGKGDGRRCSKDHKANSCPPPAAAAADSTPLPDPLTPPQQLGKKRARRHDDDEDDDSRSDEPGWNVTTEMKERVRRSAWLREELRDGGLRSMIERIDAASDEEDDDEDGGGGNRRRRRRVGGGGGIDEYSSISPRELALARNRHANAKFARFIDRMLLAAGVLLPGSAPGNDDRDDRHDGHHLVLAPVPRIAARRDDDDSRDNDHGGSDDDEDTSDDCDEDSDSSASGEDEGRREVS</sequence>
<feature type="region of interest" description="Disordered" evidence="1">
    <location>
        <begin position="31"/>
        <end position="160"/>
    </location>
</feature>
<accession>A0ABD3NGM1</accession>
<reference evidence="2 3" key="1">
    <citation type="submission" date="2024-10" db="EMBL/GenBank/DDBJ databases">
        <title>Updated reference genomes for cyclostephanoid diatoms.</title>
        <authorList>
            <person name="Roberts W.R."/>
            <person name="Alverson A.J."/>
        </authorList>
    </citation>
    <scope>NUCLEOTIDE SEQUENCE [LARGE SCALE GENOMIC DNA]</scope>
    <source>
        <strain evidence="2 3">AJA276-08</strain>
    </source>
</reference>
<organism evidence="2 3">
    <name type="scientific">Stephanodiscus triporus</name>
    <dbReference type="NCBI Taxonomy" id="2934178"/>
    <lineage>
        <taxon>Eukaryota</taxon>
        <taxon>Sar</taxon>
        <taxon>Stramenopiles</taxon>
        <taxon>Ochrophyta</taxon>
        <taxon>Bacillariophyta</taxon>
        <taxon>Coscinodiscophyceae</taxon>
        <taxon>Thalassiosirophycidae</taxon>
        <taxon>Stephanodiscales</taxon>
        <taxon>Stephanodiscaceae</taxon>
        <taxon>Stephanodiscus</taxon>
    </lineage>
</organism>
<evidence type="ECO:0000313" key="2">
    <source>
        <dbReference type="EMBL" id="KAL3774131.1"/>
    </source>
</evidence>
<feature type="compositionally biased region" description="Basic and acidic residues" evidence="1">
    <location>
        <begin position="219"/>
        <end position="234"/>
    </location>
</feature>
<feature type="region of interest" description="Disordered" evidence="1">
    <location>
        <begin position="195"/>
        <end position="263"/>
    </location>
</feature>
<dbReference type="Proteomes" id="UP001530315">
    <property type="component" value="Unassembled WGS sequence"/>
</dbReference>
<feature type="compositionally biased region" description="Acidic residues" evidence="1">
    <location>
        <begin position="235"/>
        <end position="249"/>
    </location>
</feature>
<feature type="compositionally biased region" description="Basic and acidic residues" evidence="1">
    <location>
        <begin position="31"/>
        <end position="41"/>
    </location>
</feature>
<keyword evidence="3" id="KW-1185">Reference proteome</keyword>
<evidence type="ECO:0000256" key="1">
    <source>
        <dbReference type="SAM" id="MobiDB-lite"/>
    </source>
</evidence>
<feature type="compositionally biased region" description="Acidic residues" evidence="1">
    <location>
        <begin position="125"/>
        <end position="135"/>
    </location>
</feature>
<name>A0ABD3NGM1_9STRA</name>
<feature type="compositionally biased region" description="Basic and acidic residues" evidence="1">
    <location>
        <begin position="197"/>
        <end position="208"/>
    </location>
</feature>
<protein>
    <submittedName>
        <fullName evidence="2">Uncharacterized protein</fullName>
    </submittedName>
</protein>
<comment type="caution">
    <text evidence="2">The sequence shown here is derived from an EMBL/GenBank/DDBJ whole genome shotgun (WGS) entry which is preliminary data.</text>
</comment>
<evidence type="ECO:0000313" key="3">
    <source>
        <dbReference type="Proteomes" id="UP001530315"/>
    </source>
</evidence>
<proteinExistence type="predicted"/>
<dbReference type="AlphaFoldDB" id="A0ABD3NGM1"/>
<dbReference type="EMBL" id="JALLAZ020001487">
    <property type="protein sequence ID" value="KAL3774131.1"/>
    <property type="molecule type" value="Genomic_DNA"/>
</dbReference>
<gene>
    <name evidence="2" type="ORF">ACHAW5_002090</name>
</gene>